<dbReference type="Proteomes" id="UP000076510">
    <property type="component" value="Unassembled WGS sequence"/>
</dbReference>
<accession>A0A0J5Y797</accession>
<proteinExistence type="predicted"/>
<dbReference type="InterPro" id="IPR015058">
    <property type="entry name" value="DUF1878"/>
</dbReference>
<dbReference type="EMBL" id="LQQY01000021">
    <property type="protein sequence ID" value="KZE47735.1"/>
    <property type="molecule type" value="Genomic_DNA"/>
</dbReference>
<dbReference type="InterPro" id="IPR035945">
    <property type="entry name" value="YhaI-like_sf"/>
</dbReference>
<evidence type="ECO:0000313" key="2">
    <source>
        <dbReference type="Proteomes" id="UP000076510"/>
    </source>
</evidence>
<dbReference type="Pfam" id="PF08963">
    <property type="entry name" value="DUF1878"/>
    <property type="match status" value="1"/>
</dbReference>
<protein>
    <submittedName>
        <fullName evidence="1">Uncharacterized protein</fullName>
    </submittedName>
</protein>
<gene>
    <name evidence="1" type="ORF">AV649_20920</name>
</gene>
<dbReference type="SUPFAM" id="SSF109915">
    <property type="entry name" value="Hypothetical protein YhaI"/>
    <property type="match status" value="1"/>
</dbReference>
<evidence type="ECO:0000313" key="1">
    <source>
        <dbReference type="EMBL" id="KZE47735.1"/>
    </source>
</evidence>
<organism evidence="1 2">
    <name type="scientific">Rossellomorea marisflavi</name>
    <dbReference type="NCBI Taxonomy" id="189381"/>
    <lineage>
        <taxon>Bacteria</taxon>
        <taxon>Bacillati</taxon>
        <taxon>Bacillota</taxon>
        <taxon>Bacilli</taxon>
        <taxon>Bacillales</taxon>
        <taxon>Bacillaceae</taxon>
        <taxon>Rossellomorea</taxon>
    </lineage>
</organism>
<reference evidence="2" key="1">
    <citation type="submission" date="2016-01" db="EMBL/GenBank/DDBJ databases">
        <title>Whole genome sequencing of Bhargavaea cecembensis T14.</title>
        <authorList>
            <person name="Hong K.W."/>
        </authorList>
    </citation>
    <scope>NUCLEOTIDE SEQUENCE [LARGE SCALE GENOMIC DNA]</scope>
    <source>
        <strain evidence="2">M19</strain>
    </source>
</reference>
<dbReference type="AlphaFoldDB" id="A0A0J5Y797"/>
<name>A0A0J5Y797_9BACI</name>
<sequence>MDDLLRRVEKLEYYQRLMLELMPGHTILFYREVMMAGLDEGDVKAFFQLCEGLNNKCQKQKAEGFVYFTPLFKEFERRIDHRLTIERVIEGCLNQGIYPSLMTQLRKCL</sequence>
<dbReference type="RefSeq" id="WP_048004553.1">
    <property type="nucleotide sequence ID" value="NZ_CAXQIX010000044.1"/>
</dbReference>
<dbReference type="Gene3D" id="1.10.3750.10">
    <property type="entry name" value="YhaI-like"/>
    <property type="match status" value="1"/>
</dbReference>
<dbReference type="PATRIC" id="fig|189381.10.peg.3886"/>
<comment type="caution">
    <text evidence="1">The sequence shown here is derived from an EMBL/GenBank/DDBJ whole genome shotgun (WGS) entry which is preliminary data.</text>
</comment>
<dbReference type="OrthoDB" id="2353223at2"/>